<dbReference type="InterPro" id="IPR002919">
    <property type="entry name" value="TIL_dom"/>
</dbReference>
<evidence type="ECO:0000259" key="2">
    <source>
        <dbReference type="Pfam" id="PF01826"/>
    </source>
</evidence>
<name>A0A443S115_9ACAR</name>
<reference evidence="3 4" key="1">
    <citation type="journal article" date="2018" name="Gigascience">
        <title>Genomes of trombidid mites reveal novel predicted allergens and laterally-transferred genes associated with secondary metabolism.</title>
        <authorList>
            <person name="Dong X."/>
            <person name="Chaisiri K."/>
            <person name="Xia D."/>
            <person name="Armstrong S.D."/>
            <person name="Fang Y."/>
            <person name="Donnelly M.J."/>
            <person name="Kadowaki T."/>
            <person name="McGarry J.W."/>
            <person name="Darby A.C."/>
            <person name="Makepeace B.L."/>
        </authorList>
    </citation>
    <scope>NUCLEOTIDE SEQUENCE [LARGE SCALE GENOMIC DNA]</scope>
    <source>
        <strain evidence="3">UoL-UT</strain>
    </source>
</reference>
<feature type="domain" description="TIL" evidence="2">
    <location>
        <begin position="37"/>
        <end position="93"/>
    </location>
</feature>
<evidence type="ECO:0000313" key="3">
    <source>
        <dbReference type="EMBL" id="RWS21173.1"/>
    </source>
</evidence>
<feature type="signal peptide" evidence="1">
    <location>
        <begin position="1"/>
        <end position="20"/>
    </location>
</feature>
<feature type="chain" id="PRO_5019574501" description="TIL domain-containing protein" evidence="1">
    <location>
        <begin position="21"/>
        <end position="96"/>
    </location>
</feature>
<dbReference type="SUPFAM" id="SSF57567">
    <property type="entry name" value="Serine protease inhibitors"/>
    <property type="match status" value="1"/>
</dbReference>
<dbReference type="EMBL" id="NCKV01013343">
    <property type="protein sequence ID" value="RWS21173.1"/>
    <property type="molecule type" value="Genomic_DNA"/>
</dbReference>
<dbReference type="CDD" id="cd19941">
    <property type="entry name" value="TIL"/>
    <property type="match status" value="1"/>
</dbReference>
<evidence type="ECO:0000256" key="1">
    <source>
        <dbReference type="SAM" id="SignalP"/>
    </source>
</evidence>
<keyword evidence="4" id="KW-1185">Reference proteome</keyword>
<organism evidence="3 4">
    <name type="scientific">Leptotrombidium deliense</name>
    <dbReference type="NCBI Taxonomy" id="299467"/>
    <lineage>
        <taxon>Eukaryota</taxon>
        <taxon>Metazoa</taxon>
        <taxon>Ecdysozoa</taxon>
        <taxon>Arthropoda</taxon>
        <taxon>Chelicerata</taxon>
        <taxon>Arachnida</taxon>
        <taxon>Acari</taxon>
        <taxon>Acariformes</taxon>
        <taxon>Trombidiformes</taxon>
        <taxon>Prostigmata</taxon>
        <taxon>Anystina</taxon>
        <taxon>Parasitengona</taxon>
        <taxon>Trombiculoidea</taxon>
        <taxon>Trombiculidae</taxon>
        <taxon>Leptotrombidium</taxon>
    </lineage>
</organism>
<protein>
    <recommendedName>
        <fullName evidence="2">TIL domain-containing protein</fullName>
    </recommendedName>
</protein>
<proteinExistence type="predicted"/>
<dbReference type="AlphaFoldDB" id="A0A443S115"/>
<sequence length="96" mass="10675">MVKLVFVLFVMFFCSIVTFCQQHPYSAVRGVPGPQYCRSDETYACVSACERTCYDITHNTPVGICPPLCEEGCVCIEPKYRAADGNCYNAQDCPAE</sequence>
<dbReference type="OrthoDB" id="6236007at2759"/>
<evidence type="ECO:0000313" key="4">
    <source>
        <dbReference type="Proteomes" id="UP000288716"/>
    </source>
</evidence>
<dbReference type="InterPro" id="IPR036084">
    <property type="entry name" value="Ser_inhib-like_sf"/>
</dbReference>
<dbReference type="Gene3D" id="2.10.25.10">
    <property type="entry name" value="Laminin"/>
    <property type="match status" value="1"/>
</dbReference>
<dbReference type="Proteomes" id="UP000288716">
    <property type="component" value="Unassembled WGS sequence"/>
</dbReference>
<comment type="caution">
    <text evidence="3">The sequence shown here is derived from an EMBL/GenBank/DDBJ whole genome shotgun (WGS) entry which is preliminary data.</text>
</comment>
<keyword evidence="1" id="KW-0732">Signal</keyword>
<dbReference type="Pfam" id="PF01826">
    <property type="entry name" value="TIL"/>
    <property type="match status" value="1"/>
</dbReference>
<dbReference type="VEuPathDB" id="VectorBase:LDEU010867"/>
<gene>
    <name evidence="3" type="ORF">B4U80_14176</name>
</gene>
<accession>A0A443S115</accession>